<reference evidence="1 2" key="1">
    <citation type="submission" date="2024-06" db="EMBL/GenBank/DDBJ databases">
        <authorList>
            <person name="Kaempfer P."/>
            <person name="Viver T."/>
        </authorList>
    </citation>
    <scope>NUCLEOTIDE SEQUENCE [LARGE SCALE GENOMIC DNA]</scope>
    <source>
        <strain evidence="1 2">ST-75</strain>
    </source>
</reference>
<evidence type="ECO:0000313" key="1">
    <source>
        <dbReference type="EMBL" id="MFL9836942.1"/>
    </source>
</evidence>
<proteinExistence type="predicted"/>
<dbReference type="CDD" id="cd19958">
    <property type="entry name" value="pyocin_knob"/>
    <property type="match status" value="5"/>
</dbReference>
<dbReference type="RefSeq" id="WP_408073969.1">
    <property type="nucleotide sequence ID" value="NZ_JBELQB010000003.1"/>
</dbReference>
<dbReference type="EMBL" id="JBELQB010000003">
    <property type="protein sequence ID" value="MFL9836942.1"/>
    <property type="molecule type" value="Genomic_DNA"/>
</dbReference>
<evidence type="ECO:0000313" key="2">
    <source>
        <dbReference type="Proteomes" id="UP001629059"/>
    </source>
</evidence>
<gene>
    <name evidence="1" type="ORF">ABS768_05490</name>
</gene>
<sequence length="1432" mass="157645">MIIINSVSNTLFSFNGIEYFRNYISVVRGERIEIFNCYERDDVMLPLTHYSEVSLNGITYSNASDLQSVLQTVIYSRATLGSDEVEVVEQNNVGKIIYLDYVSGSDLLTQVLGDINSQTTLISATDNPVYFTAYKSATTASVAQKLRFQFMGGKGTWGAGGSAVLPSHLYQLPPESLLPEDITANNKSNVISLGQITNETEFLTKVNSTLRDLTDTSKLHYFSYSLDSILYIKRFTGQPGEYDGAQTILTETDFNDATNSNVQPGLYLPTLKDITAIDSFTDTPITITDNNTGDNITFSGSSVKHTSVDGSKTTLDYQPNSEDVTYSIPAKSTDDVFAMQSDVNGITIVTNQSASELYLKNVDGTILATINLGFLNNEGTTFFYNETSEKLELKNDDGEVLSEVPVSAFVANLMQSVNFNGATPQTLEFKDAEGNVVDSVTFTVSNIQGLQNALDGKINITHPSNNITSVNLTDWQKAFTDYISRRESSPVTTEVFNGDMNTMNKGTYMTTMSTTATNKPFLDVGGLISVGSATLGFQILGSRTGNELWFRPYTSTYGSWYRLWNSEDFTLTGELEASEDLNTYTETGIYTQDSNVDASGGTNYPTPYAGILKVFRKGDFIWQRYHSYSLQNEVFHRGRNSSGSWVSWVRSWDTSDFSQSNITNWNTAFGWGDFRNFGLGEFLLPVTDLISSDTNVNRFFRFLSSANGSGGFAGGAVSIRYDNTPSTSFIGANGSYAFVGYKNGENATPQFYKLWDARNFTQSDVNNWNSAYNRGDFRDYGLGSGLASNTALENDILIFNTTGIFRVASTAINLPETDNGFIYRMYRGGNNAYVVFYSDSGKIFKNIKDGSSWSGWERILSSGDITIDSSIGDAQDLNNFTKTGNYSQTLNAQAATGSNYPVPYAGMLEVFSNNITSGGGIKVYQKYHSYNNELYIRGNSAGVWSFWSKITKSSDLSGYLAKSGGTMTGAIKYGNPSANQISFLGTQLAGTEIGYTAWMLQNLDYDSTNQKFTKPRANLLSLALALGTGDKALRLMYAPNAVSNGDEADLSTVFSVDSQGRIITQEHGTSEQWNEVYSDKNNYLRNQADGAPGNVMGGASFADLNNLLTGIAWVSNTISNLPSGQAFHVISLAGTDSYQSQLALRSSNFYFRSKEADSWQSWKRIWHSGDFTQSNIDNWNTAYNRGDFKDYGIGVTAPVTYPMTDLNDTSVPNGTYAVVGASTSNTPITNSGTITVERYSTYITQKYQAVNQNDVVRMFIRHYKTGSASWTPWREIWTDENFSPNDKAEVNDTLSFKGTIPSGDNINNYTVNGFYSTDSSTVTNLPVEDKGILTVASNGNYNSQTYTNYNSNEFYFRTSNPAGGWNSWERAAKSSERIINDTLSTPPSSASLNALYPSANATFTVIAPNVEKGNMYVKTDDGWLVFIGNRVY</sequence>
<keyword evidence="2" id="KW-1185">Reference proteome</keyword>
<accession>A0ABW8YAZ5</accession>
<dbReference type="Proteomes" id="UP001629059">
    <property type="component" value="Unassembled WGS sequence"/>
</dbReference>
<organism evidence="1 2">
    <name type="scientific">Flavobacterium rhizophilum</name>
    <dbReference type="NCBI Taxonomy" id="3163296"/>
    <lineage>
        <taxon>Bacteria</taxon>
        <taxon>Pseudomonadati</taxon>
        <taxon>Bacteroidota</taxon>
        <taxon>Flavobacteriia</taxon>
        <taxon>Flavobacteriales</taxon>
        <taxon>Flavobacteriaceae</taxon>
        <taxon>Flavobacterium</taxon>
    </lineage>
</organism>
<protein>
    <submittedName>
        <fullName evidence="1">Pyocin knob domain-containing protein</fullName>
    </submittedName>
</protein>
<name>A0ABW8YAZ5_9FLAO</name>
<comment type="caution">
    <text evidence="1">The sequence shown here is derived from an EMBL/GenBank/DDBJ whole genome shotgun (WGS) entry which is preliminary data.</text>
</comment>